<name>A0A1H3B5I7_9BACT</name>
<accession>A0A1H3B5I7</accession>
<keyword evidence="2" id="KW-1185">Reference proteome</keyword>
<dbReference type="STRING" id="651662.SAMN04488069_101160"/>
<dbReference type="EMBL" id="FNOV01000001">
    <property type="protein sequence ID" value="SDX36948.1"/>
    <property type="molecule type" value="Genomic_DNA"/>
</dbReference>
<dbReference type="Proteomes" id="UP000199249">
    <property type="component" value="Unassembled WGS sequence"/>
</dbReference>
<organism evidence="1 2">
    <name type="scientific">Hymenobacter psychrophilus</name>
    <dbReference type="NCBI Taxonomy" id="651662"/>
    <lineage>
        <taxon>Bacteria</taxon>
        <taxon>Pseudomonadati</taxon>
        <taxon>Bacteroidota</taxon>
        <taxon>Cytophagia</taxon>
        <taxon>Cytophagales</taxon>
        <taxon>Hymenobacteraceae</taxon>
        <taxon>Hymenobacter</taxon>
    </lineage>
</organism>
<proteinExistence type="predicted"/>
<evidence type="ECO:0008006" key="3">
    <source>
        <dbReference type="Google" id="ProtNLM"/>
    </source>
</evidence>
<gene>
    <name evidence="1" type="ORF">SAMN04488069_101160</name>
</gene>
<dbReference type="OrthoDB" id="879261at2"/>
<dbReference type="AlphaFoldDB" id="A0A1H3B5I7"/>
<dbReference type="RefSeq" id="WP_092736883.1">
    <property type="nucleotide sequence ID" value="NZ_FNOV01000001.1"/>
</dbReference>
<reference evidence="2" key="1">
    <citation type="submission" date="2016-10" db="EMBL/GenBank/DDBJ databases">
        <authorList>
            <person name="Varghese N."/>
            <person name="Submissions S."/>
        </authorList>
    </citation>
    <scope>NUCLEOTIDE SEQUENCE [LARGE SCALE GENOMIC DNA]</scope>
    <source>
        <strain evidence="2">CGMCC 1.8975</strain>
    </source>
</reference>
<protein>
    <recommendedName>
        <fullName evidence="3">SpoIIAA-like</fullName>
    </recommendedName>
</protein>
<evidence type="ECO:0000313" key="2">
    <source>
        <dbReference type="Proteomes" id="UP000199249"/>
    </source>
</evidence>
<evidence type="ECO:0000313" key="1">
    <source>
        <dbReference type="EMBL" id="SDX36948.1"/>
    </source>
</evidence>
<sequence length="152" mass="17177">MLHQHIPSFCLQTDPGSGLLRVQYQMGAESVLRRQEVTALLRLAGGYAVRRLLIDMRTVPLLSVYDELWLGTHFMPALVALPLERLVLIVGSHQTYHQLAIDALHDLIKPAIRFDAQYFDDPETALYWLTDDGPQVPALLAEWTNRPAPPKP</sequence>